<evidence type="ECO:0000313" key="12">
    <source>
        <dbReference type="EMBL" id="KWW16437.1"/>
    </source>
</evidence>
<dbReference type="EMBL" id="LNNH01000033">
    <property type="protein sequence ID" value="KWW16437.1"/>
    <property type="molecule type" value="Genomic_DNA"/>
</dbReference>
<dbReference type="Pfam" id="PF01035">
    <property type="entry name" value="DNA_binding_1"/>
    <property type="match status" value="1"/>
</dbReference>
<dbReference type="Gene3D" id="3.30.160.70">
    <property type="entry name" value="Methylated DNA-protein cysteine methyltransferase domain"/>
    <property type="match status" value="1"/>
</dbReference>
<comment type="subcellular location">
    <subcellularLocation>
        <location evidence="9">Cytoplasm</location>
    </subcellularLocation>
</comment>
<dbReference type="GO" id="GO:0006307">
    <property type="term" value="P:DNA alkylation repair"/>
    <property type="evidence" value="ECO:0007669"/>
    <property type="project" value="UniProtKB-UniRule"/>
</dbReference>
<keyword evidence="4 9" id="KW-0489">Methyltransferase</keyword>
<gene>
    <name evidence="12" type="ORF">AS888_00180</name>
</gene>
<keyword evidence="5 9" id="KW-0808">Transferase</keyword>
<dbReference type="InterPro" id="IPR023546">
    <property type="entry name" value="MGMT"/>
</dbReference>
<evidence type="ECO:0000256" key="4">
    <source>
        <dbReference type="ARBA" id="ARBA00022603"/>
    </source>
</evidence>
<dbReference type="FunFam" id="1.10.10.10:FF:000214">
    <property type="entry name" value="Methylated-DNA--protein-cysteine methyltransferase"/>
    <property type="match status" value="1"/>
</dbReference>
<comment type="catalytic activity">
    <reaction evidence="1 9">
        <text>a 4-O-methyl-thymidine in DNA + L-cysteinyl-[protein] = a thymidine in DNA + S-methyl-L-cysteinyl-[protein]</text>
        <dbReference type="Rhea" id="RHEA:53428"/>
        <dbReference type="Rhea" id="RHEA-COMP:10131"/>
        <dbReference type="Rhea" id="RHEA-COMP:10132"/>
        <dbReference type="Rhea" id="RHEA-COMP:13555"/>
        <dbReference type="Rhea" id="RHEA-COMP:13556"/>
        <dbReference type="ChEBI" id="CHEBI:29950"/>
        <dbReference type="ChEBI" id="CHEBI:82612"/>
        <dbReference type="ChEBI" id="CHEBI:137386"/>
        <dbReference type="ChEBI" id="CHEBI:137387"/>
        <dbReference type="EC" id="2.1.1.63"/>
    </reaction>
</comment>
<evidence type="ECO:0000256" key="8">
    <source>
        <dbReference type="ARBA" id="ARBA00049348"/>
    </source>
</evidence>
<comment type="caution">
    <text evidence="12">The sequence shown here is derived from an EMBL/GenBank/DDBJ whole genome shotgun (WGS) entry which is preliminary data.</text>
</comment>
<dbReference type="GO" id="GO:0032259">
    <property type="term" value="P:methylation"/>
    <property type="evidence" value="ECO:0007669"/>
    <property type="project" value="UniProtKB-KW"/>
</dbReference>
<dbReference type="InterPro" id="IPR008332">
    <property type="entry name" value="MethylG_MeTrfase_N"/>
</dbReference>
<name>A0A120GNU4_9BACI</name>
<dbReference type="Pfam" id="PF02870">
    <property type="entry name" value="Methyltransf_1N"/>
    <property type="match status" value="1"/>
</dbReference>
<evidence type="ECO:0000259" key="11">
    <source>
        <dbReference type="Pfam" id="PF02870"/>
    </source>
</evidence>
<dbReference type="InterPro" id="IPR036388">
    <property type="entry name" value="WH-like_DNA-bd_sf"/>
</dbReference>
<sequence>MSELYKLDYESPIGMIEISGTNEAICSIMFAERDIKVNGRQDRTPKVLVECYHQLDEYFKGERMEFTFPFLLEGTIFQKNVWNALTGIVYANTGTYKDIAVTIGNEKAIRAVGSANGRNKLSIVIPCHRIIGSNGKLTGYAGGLWRKEWLLQHERNVKQETGSALGIPGTQTVAKR</sequence>
<dbReference type="NCBIfam" id="TIGR00589">
    <property type="entry name" value="ogt"/>
    <property type="match status" value="1"/>
</dbReference>
<dbReference type="Proteomes" id="UP000064189">
    <property type="component" value="Unassembled WGS sequence"/>
</dbReference>
<dbReference type="PROSITE" id="PS00374">
    <property type="entry name" value="MGMT"/>
    <property type="match status" value="1"/>
</dbReference>
<evidence type="ECO:0000256" key="1">
    <source>
        <dbReference type="ARBA" id="ARBA00001286"/>
    </source>
</evidence>
<evidence type="ECO:0000259" key="10">
    <source>
        <dbReference type="Pfam" id="PF01035"/>
    </source>
</evidence>
<evidence type="ECO:0000256" key="6">
    <source>
        <dbReference type="ARBA" id="ARBA00022763"/>
    </source>
</evidence>
<dbReference type="InterPro" id="IPR001497">
    <property type="entry name" value="MethylDNA_cys_MeTrfase_AS"/>
</dbReference>
<comment type="catalytic activity">
    <reaction evidence="8 9">
        <text>a 6-O-methyl-2'-deoxyguanosine in DNA + L-cysteinyl-[protein] = S-methyl-L-cysteinyl-[protein] + a 2'-deoxyguanosine in DNA</text>
        <dbReference type="Rhea" id="RHEA:24000"/>
        <dbReference type="Rhea" id="RHEA-COMP:10131"/>
        <dbReference type="Rhea" id="RHEA-COMP:10132"/>
        <dbReference type="Rhea" id="RHEA-COMP:11367"/>
        <dbReference type="Rhea" id="RHEA-COMP:11368"/>
        <dbReference type="ChEBI" id="CHEBI:29950"/>
        <dbReference type="ChEBI" id="CHEBI:82612"/>
        <dbReference type="ChEBI" id="CHEBI:85445"/>
        <dbReference type="ChEBI" id="CHEBI:85448"/>
        <dbReference type="EC" id="2.1.1.63"/>
    </reaction>
</comment>
<keyword evidence="3 9" id="KW-0963">Cytoplasm</keyword>
<evidence type="ECO:0000313" key="13">
    <source>
        <dbReference type="Proteomes" id="UP000064189"/>
    </source>
</evidence>
<evidence type="ECO:0000256" key="2">
    <source>
        <dbReference type="ARBA" id="ARBA00008711"/>
    </source>
</evidence>
<evidence type="ECO:0000256" key="5">
    <source>
        <dbReference type="ARBA" id="ARBA00022679"/>
    </source>
</evidence>
<comment type="function">
    <text evidence="9">Involved in the cellular defense against the biological effects of O6-methylguanine (O6-MeG) and O4-methylthymine (O4-MeT) in DNA. Repairs the methylated nucleobase in DNA by stoichiometrically transferring the methyl group to a cysteine residue in the enzyme. This is a suicide reaction: the enzyme is irreversibly inactivated.</text>
</comment>
<comment type="miscellaneous">
    <text evidence="9">This enzyme catalyzes only one turnover and therefore is not strictly catalytic. According to one definition, an enzyme is a biocatalyst that acts repeatedly and over many reaction cycles.</text>
</comment>
<evidence type="ECO:0000256" key="7">
    <source>
        <dbReference type="ARBA" id="ARBA00023204"/>
    </source>
</evidence>
<organism evidence="12 13">
    <name type="scientific">Peribacillus simplex</name>
    <dbReference type="NCBI Taxonomy" id="1478"/>
    <lineage>
        <taxon>Bacteria</taxon>
        <taxon>Bacillati</taxon>
        <taxon>Bacillota</taxon>
        <taxon>Bacilli</taxon>
        <taxon>Bacillales</taxon>
        <taxon>Bacillaceae</taxon>
        <taxon>Peribacillus</taxon>
    </lineage>
</organism>
<dbReference type="InterPro" id="IPR014048">
    <property type="entry name" value="MethylDNA_cys_MeTrfase_DNA-bd"/>
</dbReference>
<feature type="domain" description="Methylated-DNA-[protein]-cysteine S-methyltransferase DNA binding" evidence="10">
    <location>
        <begin position="77"/>
        <end position="155"/>
    </location>
</feature>
<dbReference type="SUPFAM" id="SSF53155">
    <property type="entry name" value="Methylated DNA-protein cysteine methyltransferase domain"/>
    <property type="match status" value="1"/>
</dbReference>
<dbReference type="PANTHER" id="PTHR10815">
    <property type="entry name" value="METHYLATED-DNA--PROTEIN-CYSTEINE METHYLTRANSFERASE"/>
    <property type="match status" value="1"/>
</dbReference>
<dbReference type="GO" id="GO:0003908">
    <property type="term" value="F:methylated-DNA-[protein]-cysteine S-methyltransferase activity"/>
    <property type="evidence" value="ECO:0007669"/>
    <property type="project" value="UniProtKB-UniRule"/>
</dbReference>
<dbReference type="CDD" id="cd06445">
    <property type="entry name" value="ATase"/>
    <property type="match status" value="1"/>
</dbReference>
<protein>
    <recommendedName>
        <fullName evidence="9">Methylated-DNA--protein-cysteine methyltransferase</fullName>
        <ecNumber evidence="9">2.1.1.63</ecNumber>
    </recommendedName>
    <alternativeName>
        <fullName evidence="9">6-O-methylguanine-DNA methyltransferase</fullName>
        <shortName evidence="9">MGMT</shortName>
    </alternativeName>
    <alternativeName>
        <fullName evidence="9">O-6-methylguanine-DNA-alkyltransferase</fullName>
    </alternativeName>
</protein>
<dbReference type="HAMAP" id="MF_00772">
    <property type="entry name" value="OGT"/>
    <property type="match status" value="1"/>
</dbReference>
<comment type="similarity">
    <text evidence="2 9">Belongs to the MGMT family.</text>
</comment>
<accession>A0A120GNU4</accession>
<evidence type="ECO:0000256" key="3">
    <source>
        <dbReference type="ARBA" id="ARBA00022490"/>
    </source>
</evidence>
<keyword evidence="7 9" id="KW-0234">DNA repair</keyword>
<dbReference type="PANTHER" id="PTHR10815:SF13">
    <property type="entry name" value="METHYLATED-DNA--PROTEIN-CYSTEINE METHYLTRANSFERASE"/>
    <property type="match status" value="1"/>
</dbReference>
<dbReference type="Gene3D" id="1.10.10.10">
    <property type="entry name" value="Winged helix-like DNA-binding domain superfamily/Winged helix DNA-binding domain"/>
    <property type="match status" value="1"/>
</dbReference>
<feature type="active site" description="Nucleophile; methyl group acceptor" evidence="9">
    <location>
        <position position="127"/>
    </location>
</feature>
<dbReference type="AlphaFoldDB" id="A0A120GNU4"/>
<dbReference type="SUPFAM" id="SSF46767">
    <property type="entry name" value="Methylated DNA-protein cysteine methyltransferase, C-terminal domain"/>
    <property type="match status" value="1"/>
</dbReference>
<dbReference type="EC" id="2.1.1.63" evidence="9"/>
<proteinExistence type="inferred from homology"/>
<reference evidence="12 13" key="1">
    <citation type="submission" date="2015-11" db="EMBL/GenBank/DDBJ databases">
        <title>Genome Sequence of Bacillus simplex strain VanAntwerpen2.</title>
        <authorList>
            <person name="Couger M.B."/>
        </authorList>
    </citation>
    <scope>NUCLEOTIDE SEQUENCE [LARGE SCALE GENOMIC DNA]</scope>
    <source>
        <strain evidence="12 13">VanAntwerpen02</strain>
    </source>
</reference>
<dbReference type="RefSeq" id="WP_061143360.1">
    <property type="nucleotide sequence ID" value="NZ_LNNH01000033.1"/>
</dbReference>
<evidence type="ECO:0000256" key="9">
    <source>
        <dbReference type="HAMAP-Rule" id="MF_00772"/>
    </source>
</evidence>
<keyword evidence="13" id="KW-1185">Reference proteome</keyword>
<keyword evidence="6 9" id="KW-0227">DNA damage</keyword>
<dbReference type="InterPro" id="IPR036631">
    <property type="entry name" value="MGMT_N_sf"/>
</dbReference>
<dbReference type="InterPro" id="IPR036217">
    <property type="entry name" value="MethylDNA_cys_MeTrfase_DNAb"/>
</dbReference>
<dbReference type="GO" id="GO:0005737">
    <property type="term" value="C:cytoplasm"/>
    <property type="evidence" value="ECO:0007669"/>
    <property type="project" value="UniProtKB-SubCell"/>
</dbReference>
<feature type="domain" description="Methylguanine DNA methyltransferase ribonuclease-like" evidence="11">
    <location>
        <begin position="9"/>
        <end position="70"/>
    </location>
</feature>